<protein>
    <submittedName>
        <fullName evidence="1">Uncharacterized protein</fullName>
    </submittedName>
</protein>
<dbReference type="AlphaFoldDB" id="A0A1Y2HG72"/>
<name>A0A1Y2HG72_9FUNG</name>
<accession>A0A1Y2HG72</accession>
<proteinExistence type="predicted"/>
<reference evidence="1 2" key="1">
    <citation type="submission" date="2016-07" db="EMBL/GenBank/DDBJ databases">
        <title>Pervasive Adenine N6-methylation of Active Genes in Fungi.</title>
        <authorList>
            <consortium name="DOE Joint Genome Institute"/>
            <person name="Mondo S.J."/>
            <person name="Dannebaum R.O."/>
            <person name="Kuo R.C."/>
            <person name="Labutti K."/>
            <person name="Haridas S."/>
            <person name="Kuo A."/>
            <person name="Salamov A."/>
            <person name="Ahrendt S.R."/>
            <person name="Lipzen A."/>
            <person name="Sullivan W."/>
            <person name="Andreopoulos W.B."/>
            <person name="Clum A."/>
            <person name="Lindquist E."/>
            <person name="Daum C."/>
            <person name="Ramamoorthy G.K."/>
            <person name="Gryganskyi A."/>
            <person name="Culley D."/>
            <person name="Magnuson J.K."/>
            <person name="James T.Y."/>
            <person name="O'Malley M.A."/>
            <person name="Stajich J.E."/>
            <person name="Spatafora J.W."/>
            <person name="Visel A."/>
            <person name="Grigoriev I.V."/>
        </authorList>
    </citation>
    <scope>NUCLEOTIDE SEQUENCE [LARGE SCALE GENOMIC DNA]</scope>
    <source>
        <strain evidence="1 2">PL171</strain>
    </source>
</reference>
<evidence type="ECO:0000313" key="1">
    <source>
        <dbReference type="EMBL" id="ORZ33588.1"/>
    </source>
</evidence>
<keyword evidence="2" id="KW-1185">Reference proteome</keyword>
<dbReference type="EMBL" id="MCFL01000034">
    <property type="protein sequence ID" value="ORZ33588.1"/>
    <property type="molecule type" value="Genomic_DNA"/>
</dbReference>
<evidence type="ECO:0000313" key="2">
    <source>
        <dbReference type="Proteomes" id="UP000193411"/>
    </source>
</evidence>
<organism evidence="1 2">
    <name type="scientific">Catenaria anguillulae PL171</name>
    <dbReference type="NCBI Taxonomy" id="765915"/>
    <lineage>
        <taxon>Eukaryota</taxon>
        <taxon>Fungi</taxon>
        <taxon>Fungi incertae sedis</taxon>
        <taxon>Blastocladiomycota</taxon>
        <taxon>Blastocladiomycetes</taxon>
        <taxon>Blastocladiales</taxon>
        <taxon>Catenariaceae</taxon>
        <taxon>Catenaria</taxon>
    </lineage>
</organism>
<dbReference type="Proteomes" id="UP000193411">
    <property type="component" value="Unassembled WGS sequence"/>
</dbReference>
<feature type="non-terminal residue" evidence="1">
    <location>
        <position position="1"/>
    </location>
</feature>
<comment type="caution">
    <text evidence="1">The sequence shown here is derived from an EMBL/GenBank/DDBJ whole genome shotgun (WGS) entry which is preliminary data.</text>
</comment>
<sequence>AWERGQSNTRRIDDTCVYRLWDLGSLASATPSRGFAQFHICLTASMPPTRAIHSHHRFRRFGHVPRQRVPRRFHSPLFAHRVVGHRLRNRPRIHVAPETLHGLVGPNNTIPRIRHEWPQHLGANGRRAD</sequence>
<gene>
    <name evidence="1" type="ORF">BCR44DRAFT_1437770</name>
</gene>